<comment type="caution">
    <text evidence="1">The sequence shown here is derived from an EMBL/GenBank/DDBJ whole genome shotgun (WGS) entry which is preliminary data.</text>
</comment>
<protein>
    <submittedName>
        <fullName evidence="1">Uncharacterized protein</fullName>
    </submittedName>
</protein>
<evidence type="ECO:0000313" key="1">
    <source>
        <dbReference type="EMBL" id="MBD2738923.1"/>
    </source>
</evidence>
<keyword evidence="2" id="KW-1185">Reference proteome</keyword>
<proteinExistence type="predicted"/>
<name>A0ABR8KLK1_9NOSO</name>
<accession>A0ABR8KLK1</accession>
<sequence>MSEQFASPMDLLFDEESLLLGIEAEDAVGGNIGAGLDWGSAIGQLMLNPGLFSRLTTLRVSLNREVRSLLKDWNLGTATSVATSTARERLLQKLRMPTPQVRERIEAILQRDELYGEEFISNRQVLRELILVMLTQEDWETIAAVAADSLKVQIMHQASALENLGE</sequence>
<gene>
    <name evidence="1" type="ORF">H6H03_34505</name>
</gene>
<dbReference type="RefSeq" id="WP_190959439.1">
    <property type="nucleotide sequence ID" value="NZ_JACJTU010000062.1"/>
</dbReference>
<dbReference type="EMBL" id="JACJTU010000062">
    <property type="protein sequence ID" value="MBD2738923.1"/>
    <property type="molecule type" value="Genomic_DNA"/>
</dbReference>
<reference evidence="1 2" key="1">
    <citation type="journal article" date="2020" name="ISME J.">
        <title>Comparative genomics reveals insights into cyanobacterial evolution and habitat adaptation.</title>
        <authorList>
            <person name="Chen M.Y."/>
            <person name="Teng W.K."/>
            <person name="Zhao L."/>
            <person name="Hu C.X."/>
            <person name="Zhou Y.K."/>
            <person name="Han B.P."/>
            <person name="Song L.R."/>
            <person name="Shu W.S."/>
        </authorList>
    </citation>
    <scope>NUCLEOTIDE SEQUENCE [LARGE SCALE GENOMIC DNA]</scope>
    <source>
        <strain evidence="1 2">FACHB-159</strain>
    </source>
</reference>
<evidence type="ECO:0000313" key="2">
    <source>
        <dbReference type="Proteomes" id="UP000637383"/>
    </source>
</evidence>
<organism evidence="1 2">
    <name type="scientific">Nostoc paludosum FACHB-159</name>
    <dbReference type="NCBI Taxonomy" id="2692908"/>
    <lineage>
        <taxon>Bacteria</taxon>
        <taxon>Bacillati</taxon>
        <taxon>Cyanobacteriota</taxon>
        <taxon>Cyanophyceae</taxon>
        <taxon>Nostocales</taxon>
        <taxon>Nostocaceae</taxon>
        <taxon>Nostoc</taxon>
    </lineage>
</organism>
<dbReference type="Proteomes" id="UP000637383">
    <property type="component" value="Unassembled WGS sequence"/>
</dbReference>